<dbReference type="GO" id="GO:0031177">
    <property type="term" value="F:phosphopantetheine binding"/>
    <property type="evidence" value="ECO:0007669"/>
    <property type="project" value="InterPro"/>
</dbReference>
<dbReference type="Gene3D" id="3.40.50.1820">
    <property type="entry name" value="alpha/beta hydrolase"/>
    <property type="match status" value="1"/>
</dbReference>
<dbReference type="EMBL" id="U24657">
    <property type="protein sequence ID" value="AAC44128.1"/>
    <property type="molecule type" value="Genomic_DNA"/>
</dbReference>
<dbReference type="CDD" id="cd19531">
    <property type="entry name" value="LCL_NRPS-like"/>
    <property type="match status" value="1"/>
</dbReference>
<dbReference type="Gene3D" id="3.30.559.30">
    <property type="entry name" value="Nonribosomal peptide synthetase, condensation domain"/>
    <property type="match status" value="1"/>
</dbReference>
<dbReference type="FunFam" id="2.30.38.10:FF:000001">
    <property type="entry name" value="Non-ribosomal peptide synthetase PvdI"/>
    <property type="match status" value="1"/>
</dbReference>
<keyword evidence="3" id="KW-0596">Phosphopantetheine</keyword>
<dbReference type="PANTHER" id="PTHR45527:SF1">
    <property type="entry name" value="FATTY ACID SYNTHASE"/>
    <property type="match status" value="1"/>
</dbReference>
<dbReference type="GO" id="GO:0008610">
    <property type="term" value="P:lipid biosynthetic process"/>
    <property type="evidence" value="ECO:0007669"/>
    <property type="project" value="InterPro"/>
</dbReference>
<dbReference type="GO" id="GO:0009239">
    <property type="term" value="P:enterobactin biosynthetic process"/>
    <property type="evidence" value="ECO:0007669"/>
    <property type="project" value="TreeGrafter"/>
</dbReference>
<dbReference type="SUPFAM" id="SSF56801">
    <property type="entry name" value="Acetyl-CoA synthetase-like"/>
    <property type="match status" value="2"/>
</dbReference>
<protein>
    <submittedName>
        <fullName evidence="8">Saframycin Mx1 synthetase B</fullName>
    </submittedName>
</protein>
<dbReference type="SUPFAM" id="SSF52777">
    <property type="entry name" value="CoA-dependent acyltransferases"/>
    <property type="match status" value="2"/>
</dbReference>
<dbReference type="Pfam" id="PF23024">
    <property type="entry name" value="AMP-dom_DIP2-like"/>
    <property type="match status" value="1"/>
</dbReference>
<keyword evidence="6" id="KW-0443">Lipid metabolism</keyword>
<dbReference type="GO" id="GO:0071766">
    <property type="term" value="P:Actinobacterium-type cell wall biogenesis"/>
    <property type="evidence" value="ECO:0007669"/>
    <property type="project" value="UniProtKB-ARBA"/>
</dbReference>
<dbReference type="GO" id="GO:0043041">
    <property type="term" value="P:amino acid activation for nonribosomal peptide biosynthetic process"/>
    <property type="evidence" value="ECO:0007669"/>
    <property type="project" value="TreeGrafter"/>
</dbReference>
<dbReference type="Pfam" id="PF13193">
    <property type="entry name" value="AMP-binding_C"/>
    <property type="match status" value="1"/>
</dbReference>
<dbReference type="PROSITE" id="PS50075">
    <property type="entry name" value="CARRIER"/>
    <property type="match status" value="2"/>
</dbReference>
<dbReference type="Pfam" id="PF00550">
    <property type="entry name" value="PP-binding"/>
    <property type="match status" value="2"/>
</dbReference>
<dbReference type="Gene3D" id="3.30.300.30">
    <property type="match status" value="2"/>
</dbReference>
<dbReference type="FunFam" id="3.30.300.30:FF:000010">
    <property type="entry name" value="Enterobactin synthetase component F"/>
    <property type="match status" value="1"/>
</dbReference>
<accession>Q50857</accession>
<dbReference type="InterPro" id="IPR010071">
    <property type="entry name" value="AA_adenyl_dom"/>
</dbReference>
<dbReference type="Gene3D" id="2.30.38.10">
    <property type="entry name" value="Luciferase, Domain 3"/>
    <property type="match status" value="1"/>
</dbReference>
<evidence type="ECO:0000256" key="4">
    <source>
        <dbReference type="ARBA" id="ARBA00022553"/>
    </source>
</evidence>
<dbReference type="InterPro" id="IPR042099">
    <property type="entry name" value="ANL_N_sf"/>
</dbReference>
<dbReference type="InterPro" id="IPR025110">
    <property type="entry name" value="AMP-bd_C"/>
</dbReference>
<evidence type="ECO:0000259" key="7">
    <source>
        <dbReference type="PROSITE" id="PS50075"/>
    </source>
</evidence>
<evidence type="ECO:0000256" key="3">
    <source>
        <dbReference type="ARBA" id="ARBA00022450"/>
    </source>
</evidence>
<dbReference type="InterPro" id="IPR000873">
    <property type="entry name" value="AMP-dep_synth/lig_dom"/>
</dbReference>
<dbReference type="PROSITE" id="PS00012">
    <property type="entry name" value="PHOSPHOPANTETHEINE"/>
    <property type="match status" value="1"/>
</dbReference>
<reference evidence="8" key="1">
    <citation type="journal article" date="1995" name="Microbiology">
        <title>A new Myxococcus xanthus gene cluster for the biosynthesis of the antibiotic saframycin Mx1 encoding a peptide synthetase.</title>
        <authorList>
            <person name="Pospiech A."/>
            <person name="Cluzel B."/>
            <person name="Bietenhader J."/>
            <person name="Schupp T."/>
        </authorList>
    </citation>
    <scope>NUCLEOTIDE SEQUENCE</scope>
    <source>
        <strain evidence="8">DM504-15</strain>
    </source>
</reference>
<dbReference type="SUPFAM" id="SSF47336">
    <property type="entry name" value="ACP-like"/>
    <property type="match status" value="2"/>
</dbReference>
<dbReference type="NCBIfam" id="TIGR01733">
    <property type="entry name" value="AA-adenyl-dom"/>
    <property type="match status" value="1"/>
</dbReference>
<gene>
    <name evidence="8" type="primary">safB</name>
</gene>
<reference evidence="8" key="2">
    <citation type="journal article" date="1996" name="Microbiology">
        <title>Two multifunctional peptide synthetases and an O-methyltransferase are involved in the biosynthesis of the DNA-binding antibiotic and antitumor agent saframycin Mx1 from Myxococcus xanthus.</title>
        <authorList>
            <person name="Pospiech A."/>
            <person name="Bietenhader J."/>
            <person name="Schupp T."/>
        </authorList>
    </citation>
    <scope>NUCLEOTIDE SEQUENCE</scope>
    <source>
        <strain evidence="8">DM504-15</strain>
    </source>
</reference>
<dbReference type="GO" id="GO:0047527">
    <property type="term" value="F:2,3-dihydroxybenzoate-serine ligase activity"/>
    <property type="evidence" value="ECO:0007669"/>
    <property type="project" value="TreeGrafter"/>
</dbReference>
<dbReference type="PROSITE" id="PS00455">
    <property type="entry name" value="AMP_BINDING"/>
    <property type="match status" value="1"/>
</dbReference>
<dbReference type="PIR" id="T18551">
    <property type="entry name" value="T18551"/>
</dbReference>
<dbReference type="GO" id="GO:0006631">
    <property type="term" value="P:fatty acid metabolic process"/>
    <property type="evidence" value="ECO:0007669"/>
    <property type="project" value="UniProtKB-KW"/>
</dbReference>
<evidence type="ECO:0000256" key="2">
    <source>
        <dbReference type="ARBA" id="ARBA00006432"/>
    </source>
</evidence>
<comment type="cofactor">
    <cofactor evidence="1">
        <name>pantetheine 4'-phosphate</name>
        <dbReference type="ChEBI" id="CHEBI:47942"/>
    </cofactor>
</comment>
<proteinExistence type="inferred from homology"/>
<organism evidence="8">
    <name type="scientific">Myxococcus xanthus</name>
    <dbReference type="NCBI Taxonomy" id="34"/>
    <lineage>
        <taxon>Bacteria</taxon>
        <taxon>Pseudomonadati</taxon>
        <taxon>Myxococcota</taxon>
        <taxon>Myxococcia</taxon>
        <taxon>Myxococcales</taxon>
        <taxon>Cystobacterineae</taxon>
        <taxon>Myxococcaceae</taxon>
        <taxon>Myxococcus</taxon>
    </lineage>
</organism>
<dbReference type="InterPro" id="IPR023213">
    <property type="entry name" value="CAT-like_dom_sf"/>
</dbReference>
<dbReference type="InterPro" id="IPR020806">
    <property type="entry name" value="PKS_PP-bd"/>
</dbReference>
<dbReference type="InterPro" id="IPR029058">
    <property type="entry name" value="AB_hydrolase_fold"/>
</dbReference>
<dbReference type="InterPro" id="IPR036736">
    <property type="entry name" value="ACP-like_sf"/>
</dbReference>
<dbReference type="Gene3D" id="3.40.50.980">
    <property type="match status" value="2"/>
</dbReference>
<dbReference type="Pfam" id="PF00668">
    <property type="entry name" value="Condensation"/>
    <property type="match status" value="1"/>
</dbReference>
<dbReference type="CDD" id="cd05931">
    <property type="entry name" value="FAAL"/>
    <property type="match status" value="1"/>
</dbReference>
<name>Q50857_MYXXA</name>
<evidence type="ECO:0000256" key="6">
    <source>
        <dbReference type="ARBA" id="ARBA00023098"/>
    </source>
</evidence>
<sequence>MACRPDSLHASAVTSRRRMRHTLVELLQERALSEPRHEAFTFLGEAGVPAVRVDYSSMDVLARAIAARLQADGRVGERALLLYAPGPEYVAAFFGCLYAGVVAVPVYPPDTARLERSLLRLRTVARDSRASVVLTTSFLQGLAGAMFELAPELGELSWVATDGIALEEAGAWKPPGLSGDSVAFLQYTSGSTADPKGVVLTHRNLMHNLSVIHERFQLNRGSRGVIWLPPYHDMGLIGGVLTPIFGGLPVDLMSPLSFLQEPLRWLKTLSERRGTCSGGPNFAYELCVRKISDEQKAGLDLSSWELAFCGAEPIRPDTLEAFSKAFEPCGFRREAFYPCYGLAEGTLIVTGVSKGRAARVEHFQREALEAHRAVAASSPGEAARDTVRHVSCGTVVPDEQILVVDPETRTALPPGHIGEIWVRGPSVAQGYWLRPEETARTFQARLAGGTEAPWLRTGDLGFLHDGELFVSGRRKDLLVIRGRNYYPQDLELTVERSHPALRPGCAAVFSVSVGASEEVVVVQEVDRRYPGGDWPDVIAAIRRDISEQHALRVHAVVLIKSGSLLKTSSGKVQRGATREAYLEGQLDTVSADAAQEPVGEFSLSRASLLERSEAERLPALVAYLASAATRAGSLPRAILTGEVRLPDLGLDSLALVELKHRIEQDLEVALELRLLLEGPTLGALAVHLLEAAGREARPVSAPTPGTGERLPVPPGQRALWFLHQLAPDSPGYTIARAICLQGALDVEALRRAFQSLVTRHPALRATFPMVGEEPVQQVHAHVPASFLVVDASGDDEAALRRRLLREAYRPFDLGRGPLLRTHLFSRAAQEHVLLLSVHHIVVDFWSLAVLVDELRRLYEAGGDGVVLPPVGQPADAIRWQAEYMAGPSHEEDWGYWRQRLAGPLPRLELPAPALSSSGAAPSEPYHRFMLGGALRQRVAAFSRKRGLTPYVTLLAGFQALLHRLTGQDDIVVGSPVATRNWKGASRLVGYYVNTLPLRVGLSGEPSFSLLVDRVGEAVRGALKHQGFPFPLMVERLQPERLGDRTPIFQSLFVYQRAPLSEQPELAGFAVGDGSARLPLGEASMSLLPLPPGAAQFELTLAVAPVGDGLVCTLEYDTARFDAGTAARLGAQYERLLSAALDAEDTPVSRLPLLPEAQHEQLLRHWNATTRPYPEDARLHHLVAAQAARTPEGIALVCGAERLTYAGLMERVRKLAARLRRNGVGPEVRVGVFSLRTADLVVGLLAVLEAGGAYVPLDPNYPRQRLDFIMRDAEMPVLLTQRALASRLSPHGARLLFLEEPDTQEGPLPTPAPVQPEQLAYVLYTSGSTGQPKGVAISHRSAATFVQWAGETFSKEELTGVLAATSICFDLSVFELFVPLSYGGRVILADTALHLLELPAASEVTLINTVPSAITELLNASGIPSSVRTINLAGEALTSDLVARLYAETPAARVVNLYGPSETTTYSTYTPLPAQAVEPVSIGRPVANTQVYVLDRHLAPVPVGVRGELFIGGAGVARGYLGRPRMTAERFLPDPFREAPGARMYRTGDIVRYRAEGSLEFLGRADHQVKVRGFRIEFEEIETALRNHPAVREAVVVARGTGAERHLVAYVVLSARGESLVTELREHLRGRLPDYMVPGVFVMMEVLPLTPNGKVDRAALPEPRASSLDPGQDYLAPRNELEARIAAIWEGLLRRERVGVHDSFFDLGGNSLLATRLATRLAATLQVQAGVRTVFEHRTVAAQAAHFTQATKTHQAHSPIVAQPRVPYRGR</sequence>
<evidence type="ECO:0000313" key="8">
    <source>
        <dbReference type="EMBL" id="AAC44128.1"/>
    </source>
</evidence>
<dbReference type="InterPro" id="IPR020845">
    <property type="entry name" value="AMP-binding_CS"/>
</dbReference>
<dbReference type="FunFam" id="3.40.50.12780:FF:000012">
    <property type="entry name" value="Non-ribosomal peptide synthetase"/>
    <property type="match status" value="1"/>
</dbReference>
<dbReference type="FunFam" id="1.10.1200.10:FF:000016">
    <property type="entry name" value="Non-ribosomal peptide synthase"/>
    <property type="match status" value="1"/>
</dbReference>
<dbReference type="GO" id="GO:0072330">
    <property type="term" value="P:monocarboxylic acid biosynthetic process"/>
    <property type="evidence" value="ECO:0007669"/>
    <property type="project" value="UniProtKB-ARBA"/>
</dbReference>
<dbReference type="InterPro" id="IPR009081">
    <property type="entry name" value="PP-bd_ACP"/>
</dbReference>
<feature type="domain" description="Carrier" evidence="7">
    <location>
        <begin position="1675"/>
        <end position="1750"/>
    </location>
</feature>
<dbReference type="GO" id="GO:0005829">
    <property type="term" value="C:cytosol"/>
    <property type="evidence" value="ECO:0007669"/>
    <property type="project" value="TreeGrafter"/>
</dbReference>
<dbReference type="FunFam" id="3.40.50.980:FF:000001">
    <property type="entry name" value="Non-ribosomal peptide synthetase"/>
    <property type="match status" value="1"/>
</dbReference>
<dbReference type="Pfam" id="PF00501">
    <property type="entry name" value="AMP-binding"/>
    <property type="match status" value="2"/>
</dbReference>
<feature type="domain" description="Carrier" evidence="7">
    <location>
        <begin position="611"/>
        <end position="692"/>
    </location>
</feature>
<dbReference type="GO" id="GO:0009366">
    <property type="term" value="C:enterobactin synthetase complex"/>
    <property type="evidence" value="ECO:0007669"/>
    <property type="project" value="TreeGrafter"/>
</dbReference>
<keyword evidence="4" id="KW-0597">Phosphoprotein</keyword>
<dbReference type="InterPro" id="IPR006162">
    <property type="entry name" value="Ppantetheine_attach_site"/>
</dbReference>
<dbReference type="Gene3D" id="3.30.559.10">
    <property type="entry name" value="Chloramphenicol acetyltransferase-like domain"/>
    <property type="match status" value="1"/>
</dbReference>
<dbReference type="Gene3D" id="3.40.50.12780">
    <property type="entry name" value="N-terminal domain of ligase-like"/>
    <property type="match status" value="1"/>
</dbReference>
<dbReference type="InterPro" id="IPR001242">
    <property type="entry name" value="Condensation_dom"/>
</dbReference>
<dbReference type="InterPro" id="IPR040097">
    <property type="entry name" value="FAAL/FAAC"/>
</dbReference>
<evidence type="ECO:0000256" key="1">
    <source>
        <dbReference type="ARBA" id="ARBA00001957"/>
    </source>
</evidence>
<dbReference type="FunFam" id="3.40.50.12780:FF:000013">
    <property type="entry name" value="Long-chain-fatty-acid--AMP ligase FadD32"/>
    <property type="match status" value="1"/>
</dbReference>
<dbReference type="Gene3D" id="1.10.1200.10">
    <property type="entry name" value="ACP-like"/>
    <property type="match status" value="1"/>
</dbReference>
<dbReference type="SMART" id="SM00823">
    <property type="entry name" value="PKS_PP"/>
    <property type="match status" value="2"/>
</dbReference>
<dbReference type="InterPro" id="IPR045851">
    <property type="entry name" value="AMP-bd_C_sf"/>
</dbReference>
<dbReference type="CDD" id="cd12115">
    <property type="entry name" value="A_NRPS_Sfm_like"/>
    <property type="match status" value="1"/>
</dbReference>
<evidence type="ECO:0000256" key="5">
    <source>
        <dbReference type="ARBA" id="ARBA00022832"/>
    </source>
</evidence>
<keyword evidence="5" id="KW-0276">Fatty acid metabolism</keyword>
<dbReference type="PANTHER" id="PTHR45527">
    <property type="entry name" value="NONRIBOSOMAL PEPTIDE SYNTHETASE"/>
    <property type="match status" value="1"/>
</dbReference>
<comment type="similarity">
    <text evidence="2">Belongs to the ATP-dependent AMP-binding enzyme family.</text>
</comment>